<dbReference type="OrthoDB" id="3941538at2759"/>
<evidence type="ECO:0000256" key="1">
    <source>
        <dbReference type="SAM" id="MobiDB-lite"/>
    </source>
</evidence>
<dbReference type="SUPFAM" id="SSF48150">
    <property type="entry name" value="DNA-glycosylase"/>
    <property type="match status" value="1"/>
</dbReference>
<dbReference type="GO" id="GO:0008725">
    <property type="term" value="F:DNA-3-methyladenine glycosylase activity"/>
    <property type="evidence" value="ECO:0007669"/>
    <property type="project" value="InterPro"/>
</dbReference>
<gene>
    <name evidence="2" type="primary">guaA</name>
    <name evidence="2" type="ORF">AK812_SmicGene27570</name>
</gene>
<keyword evidence="3" id="KW-1185">Reference proteome</keyword>
<dbReference type="Gene3D" id="1.10.340.30">
    <property type="entry name" value="Hypothetical protein, domain 2"/>
    <property type="match status" value="1"/>
</dbReference>
<dbReference type="AlphaFoldDB" id="A0A1Q9D6H8"/>
<name>A0A1Q9D6H8_SYMMI</name>
<dbReference type="EMBL" id="LSRX01000694">
    <property type="protein sequence ID" value="OLP90795.1"/>
    <property type="molecule type" value="Genomic_DNA"/>
</dbReference>
<dbReference type="Pfam" id="PF03352">
    <property type="entry name" value="Adenine_glyco"/>
    <property type="match status" value="1"/>
</dbReference>
<feature type="region of interest" description="Disordered" evidence="1">
    <location>
        <begin position="18"/>
        <end position="44"/>
    </location>
</feature>
<feature type="compositionally biased region" description="Polar residues" evidence="1">
    <location>
        <begin position="194"/>
        <end position="208"/>
    </location>
</feature>
<reference evidence="2 3" key="1">
    <citation type="submission" date="2016-02" db="EMBL/GenBank/DDBJ databases">
        <title>Genome analysis of coral dinoflagellate symbionts highlights evolutionary adaptations to a symbiotic lifestyle.</title>
        <authorList>
            <person name="Aranda M."/>
            <person name="Li Y."/>
            <person name="Liew Y.J."/>
            <person name="Baumgarten S."/>
            <person name="Simakov O."/>
            <person name="Wilson M."/>
            <person name="Piel J."/>
            <person name="Ashoor H."/>
            <person name="Bougouffa S."/>
            <person name="Bajic V.B."/>
            <person name="Ryu T."/>
            <person name="Ravasi T."/>
            <person name="Bayer T."/>
            <person name="Micklem G."/>
            <person name="Kim H."/>
            <person name="Bhak J."/>
            <person name="Lajeunesse T.C."/>
            <person name="Voolstra C.R."/>
        </authorList>
    </citation>
    <scope>NUCLEOTIDE SEQUENCE [LARGE SCALE GENOMIC DNA]</scope>
    <source>
        <strain evidence="2 3">CCMP2467</strain>
    </source>
</reference>
<dbReference type="InterPro" id="IPR052891">
    <property type="entry name" value="DNA-3mA_glycosylase"/>
</dbReference>
<dbReference type="InterPro" id="IPR011257">
    <property type="entry name" value="DNA_glycosylase"/>
</dbReference>
<organism evidence="2 3">
    <name type="scientific">Symbiodinium microadriaticum</name>
    <name type="common">Dinoflagellate</name>
    <name type="synonym">Zooxanthella microadriatica</name>
    <dbReference type="NCBI Taxonomy" id="2951"/>
    <lineage>
        <taxon>Eukaryota</taxon>
        <taxon>Sar</taxon>
        <taxon>Alveolata</taxon>
        <taxon>Dinophyceae</taxon>
        <taxon>Suessiales</taxon>
        <taxon>Symbiodiniaceae</taxon>
        <taxon>Symbiodinium</taxon>
    </lineage>
</organism>
<sequence length="301" mass="33407">MHPSKALDVLARCRLRRSTMAKKRPAASPASSPASKRRRSGNEEPAWYESYAGGTADYYRRYMDKEWGVPIYGPGRSRDNKLFELLTLEGAQAGLSWDTILKKREAYRRSFDGFDIATVAAYTPAKVKALLNSPGEGSEVIVKNRAKIESTVRNAKLCQEAAAEYGSFGKFMWAYVAKPEHLQLRAAMTGSPLRCSSTSQRPVRSKSGTPRIPLKLKGKRPLGPLAPPHGSGRLLIEENFPWHQEHAEVYYAKSMARARLAFDRVLGDATAQPQDNFSDTDVRDRSIGEVTPSILTLEASC</sequence>
<protein>
    <submittedName>
        <fullName evidence="2">Putative GMP synthase [glutamine-hydrolyzing]</fullName>
    </submittedName>
</protein>
<dbReference type="PANTHER" id="PTHR30037">
    <property type="entry name" value="DNA-3-METHYLADENINE GLYCOSYLASE 1"/>
    <property type="match status" value="1"/>
</dbReference>
<accession>A0A1Q9D6H8</accession>
<dbReference type="GO" id="GO:0006284">
    <property type="term" value="P:base-excision repair"/>
    <property type="evidence" value="ECO:0007669"/>
    <property type="project" value="InterPro"/>
</dbReference>
<proteinExistence type="predicted"/>
<dbReference type="InterPro" id="IPR005019">
    <property type="entry name" value="Adenine_glyco"/>
</dbReference>
<evidence type="ECO:0000313" key="3">
    <source>
        <dbReference type="Proteomes" id="UP000186817"/>
    </source>
</evidence>
<dbReference type="Proteomes" id="UP000186817">
    <property type="component" value="Unassembled WGS sequence"/>
</dbReference>
<evidence type="ECO:0000313" key="2">
    <source>
        <dbReference type="EMBL" id="OLP90795.1"/>
    </source>
</evidence>
<feature type="region of interest" description="Disordered" evidence="1">
    <location>
        <begin position="193"/>
        <end position="227"/>
    </location>
</feature>
<comment type="caution">
    <text evidence="2">The sequence shown here is derived from an EMBL/GenBank/DDBJ whole genome shotgun (WGS) entry which is preliminary data.</text>
</comment>
<dbReference type="PANTHER" id="PTHR30037:SF4">
    <property type="entry name" value="DNA-3-METHYLADENINE GLYCOSYLASE I"/>
    <property type="match status" value="1"/>
</dbReference>